<keyword evidence="2" id="KW-1133">Transmembrane helix</keyword>
<name>A0AAV2H8T2_LYMST</name>
<dbReference type="EMBL" id="CAXITT010000034">
    <property type="protein sequence ID" value="CAL1528546.1"/>
    <property type="molecule type" value="Genomic_DNA"/>
</dbReference>
<feature type="compositionally biased region" description="Polar residues" evidence="1">
    <location>
        <begin position="360"/>
        <end position="369"/>
    </location>
</feature>
<evidence type="ECO:0000256" key="2">
    <source>
        <dbReference type="SAM" id="Phobius"/>
    </source>
</evidence>
<keyword evidence="2" id="KW-0472">Membrane</keyword>
<proteinExistence type="predicted"/>
<comment type="caution">
    <text evidence="3">The sequence shown here is derived from an EMBL/GenBank/DDBJ whole genome shotgun (WGS) entry which is preliminary data.</text>
</comment>
<evidence type="ECO:0000313" key="3">
    <source>
        <dbReference type="EMBL" id="CAL1528546.1"/>
    </source>
</evidence>
<dbReference type="AlphaFoldDB" id="A0AAV2H8T2"/>
<dbReference type="Proteomes" id="UP001497497">
    <property type="component" value="Unassembled WGS sequence"/>
</dbReference>
<feature type="compositionally biased region" description="Low complexity" evidence="1">
    <location>
        <begin position="174"/>
        <end position="203"/>
    </location>
</feature>
<feature type="transmembrane region" description="Helical" evidence="2">
    <location>
        <begin position="232"/>
        <end position="256"/>
    </location>
</feature>
<feature type="region of interest" description="Disordered" evidence="1">
    <location>
        <begin position="357"/>
        <end position="378"/>
    </location>
</feature>
<organism evidence="3 4">
    <name type="scientific">Lymnaea stagnalis</name>
    <name type="common">Great pond snail</name>
    <name type="synonym">Helix stagnalis</name>
    <dbReference type="NCBI Taxonomy" id="6523"/>
    <lineage>
        <taxon>Eukaryota</taxon>
        <taxon>Metazoa</taxon>
        <taxon>Spiralia</taxon>
        <taxon>Lophotrochozoa</taxon>
        <taxon>Mollusca</taxon>
        <taxon>Gastropoda</taxon>
        <taxon>Heterobranchia</taxon>
        <taxon>Euthyneura</taxon>
        <taxon>Panpulmonata</taxon>
        <taxon>Hygrophila</taxon>
        <taxon>Lymnaeoidea</taxon>
        <taxon>Lymnaeidae</taxon>
        <taxon>Lymnaea</taxon>
    </lineage>
</organism>
<keyword evidence="4" id="KW-1185">Reference proteome</keyword>
<reference evidence="3 4" key="1">
    <citation type="submission" date="2024-04" db="EMBL/GenBank/DDBJ databases">
        <authorList>
            <consortium name="Genoscope - CEA"/>
            <person name="William W."/>
        </authorList>
    </citation>
    <scope>NUCLEOTIDE SEQUENCE [LARGE SCALE GENOMIC DNA]</scope>
</reference>
<gene>
    <name evidence="3" type="ORF">GSLYS_00002716001</name>
</gene>
<keyword evidence="2" id="KW-0812">Transmembrane</keyword>
<protein>
    <submittedName>
        <fullName evidence="3">Uncharacterized protein</fullName>
    </submittedName>
</protein>
<evidence type="ECO:0000313" key="4">
    <source>
        <dbReference type="Proteomes" id="UP001497497"/>
    </source>
</evidence>
<feature type="region of interest" description="Disordered" evidence="1">
    <location>
        <begin position="393"/>
        <end position="415"/>
    </location>
</feature>
<accession>A0AAV2H8T2</accession>
<evidence type="ECO:0000256" key="1">
    <source>
        <dbReference type="SAM" id="MobiDB-lite"/>
    </source>
</evidence>
<feature type="region of interest" description="Disordered" evidence="1">
    <location>
        <begin position="170"/>
        <end position="217"/>
    </location>
</feature>
<sequence length="516" mass="56702">MFFQVQTQTHVNKKSTVMLLLLCSALLQILFVNGGFVDITLHNDTATRTFSFTYDGYIGFFSKISVADSPPFCKFSYLFEIPNITVTSTTCSDLNITEYGDSFECSLVGSTSFECQRMGRNSSCDDNKSWTVFYLNMTSLKQCAGICSVNVNETINATYQENITTIQESACPRPTNSTTTEIPTTLSTLSKTSTPTLSSSATSQITNQPTKPDSDKSTVIIHQPTKTNVTKFIPLIAGLGTSLGILIIFIIGMIVVCMKRRTSKRRNTIQRTSAEDPNVGNEIRIYDGSDKTTRGDSIYGRDLNKLSGIDLDVLDNGNTAGNDATHNNNKHNTKKKNNLLTDQGYCEIGIEQLRPEENNKNNLSGSPTTLDKDNGYLEASMSDKDTDYLEVSVPKSDGKLNGNTTTTSHSHSNEIDTGYEHVGGIDKPISNIYARLGDSIREFENPYNETSGSDNYLRQSVSENVNVNAGTNPRHNMPDTLGISPGPDDFIVVEEPNDVYAQVMTTKKPDVAISYV</sequence>